<organism evidence="1">
    <name type="scientific">Lotharella globosa</name>
    <dbReference type="NCBI Taxonomy" id="91324"/>
    <lineage>
        <taxon>Eukaryota</taxon>
        <taxon>Sar</taxon>
        <taxon>Rhizaria</taxon>
        <taxon>Cercozoa</taxon>
        <taxon>Chlorarachniophyceae</taxon>
        <taxon>Lotharella</taxon>
    </lineage>
</organism>
<protein>
    <submittedName>
        <fullName evidence="1">Uncharacterized protein</fullName>
    </submittedName>
</protein>
<dbReference type="AlphaFoldDB" id="A0A6V3KKJ2"/>
<name>A0A6V3KKJ2_9EUKA</name>
<accession>A0A6V3KKJ2</accession>
<gene>
    <name evidence="1" type="ORF">LGLO00237_LOCUS9158</name>
    <name evidence="2" type="ORF">LGLO00237_LOCUS9159</name>
</gene>
<proteinExistence type="predicted"/>
<evidence type="ECO:0000313" key="1">
    <source>
        <dbReference type="EMBL" id="CAE0657590.1"/>
    </source>
</evidence>
<dbReference type="EMBL" id="HBIV01012358">
    <property type="protein sequence ID" value="CAE0657590.1"/>
    <property type="molecule type" value="Transcribed_RNA"/>
</dbReference>
<evidence type="ECO:0000313" key="2">
    <source>
        <dbReference type="EMBL" id="CAE0657591.1"/>
    </source>
</evidence>
<reference evidence="1" key="1">
    <citation type="submission" date="2021-01" db="EMBL/GenBank/DDBJ databases">
        <authorList>
            <person name="Corre E."/>
            <person name="Pelletier E."/>
            <person name="Niang G."/>
            <person name="Scheremetjew M."/>
            <person name="Finn R."/>
            <person name="Kale V."/>
            <person name="Holt S."/>
            <person name="Cochrane G."/>
            <person name="Meng A."/>
            <person name="Brown T."/>
            <person name="Cohen L."/>
        </authorList>
    </citation>
    <scope>NUCLEOTIDE SEQUENCE</scope>
    <source>
        <strain evidence="1">CCCM811</strain>
    </source>
</reference>
<dbReference type="EMBL" id="HBIV01012360">
    <property type="protein sequence ID" value="CAE0657591.1"/>
    <property type="molecule type" value="Transcribed_RNA"/>
</dbReference>
<sequence>MSSCIPQIPAGSFNMVERPRSINTVPFLGNVWRAVIRSGEIWKMGSPSTEWGISHASESGHNSYIEVFFDMCHFLFFFKKKMKKKTNQRSTKRVKREKGG</sequence>